<evidence type="ECO:0000313" key="2">
    <source>
        <dbReference type="EMBL" id="CAF0941184.1"/>
    </source>
</evidence>
<dbReference type="EMBL" id="CAJNOK010004544">
    <property type="protein sequence ID" value="CAF0941184.1"/>
    <property type="molecule type" value="Genomic_DNA"/>
</dbReference>
<feature type="compositionally biased region" description="Basic and acidic residues" evidence="1">
    <location>
        <begin position="120"/>
        <end position="130"/>
    </location>
</feature>
<evidence type="ECO:0000256" key="1">
    <source>
        <dbReference type="SAM" id="MobiDB-lite"/>
    </source>
</evidence>
<feature type="compositionally biased region" description="Basic and acidic residues" evidence="1">
    <location>
        <begin position="96"/>
        <end position="111"/>
    </location>
</feature>
<feature type="non-terminal residue" evidence="3">
    <location>
        <position position="1"/>
    </location>
</feature>
<dbReference type="Proteomes" id="UP000682733">
    <property type="component" value="Unassembled WGS sequence"/>
</dbReference>
<dbReference type="EMBL" id="CAJOBA010004548">
    <property type="protein sequence ID" value="CAF3716261.1"/>
    <property type="molecule type" value="Genomic_DNA"/>
</dbReference>
<dbReference type="Proteomes" id="UP000681722">
    <property type="component" value="Unassembled WGS sequence"/>
</dbReference>
<gene>
    <name evidence="3" type="ORF">GPM918_LOCUS16193</name>
    <name evidence="2" type="ORF">OVA965_LOCUS11647</name>
    <name evidence="5" type="ORF">SRO942_LOCUS16193</name>
    <name evidence="4" type="ORF">TMI583_LOCUS11650</name>
</gene>
<accession>A0A814KCZ3</accession>
<dbReference type="Proteomes" id="UP000663829">
    <property type="component" value="Unassembled WGS sequence"/>
</dbReference>
<comment type="caution">
    <text evidence="3">The sequence shown here is derived from an EMBL/GenBank/DDBJ whole genome shotgun (WGS) entry which is preliminary data.</text>
</comment>
<dbReference type="EMBL" id="CAJNOQ010004209">
    <property type="protein sequence ID" value="CAF1049233.1"/>
    <property type="molecule type" value="Genomic_DNA"/>
</dbReference>
<evidence type="ECO:0000313" key="3">
    <source>
        <dbReference type="EMBL" id="CAF1049233.1"/>
    </source>
</evidence>
<evidence type="ECO:0000313" key="4">
    <source>
        <dbReference type="EMBL" id="CAF3716261.1"/>
    </source>
</evidence>
<feature type="compositionally biased region" description="Basic and acidic residues" evidence="1">
    <location>
        <begin position="59"/>
        <end position="72"/>
    </location>
</feature>
<dbReference type="EMBL" id="CAJOBC010004209">
    <property type="protein sequence ID" value="CAF3818874.1"/>
    <property type="molecule type" value="Genomic_DNA"/>
</dbReference>
<reference evidence="3" key="1">
    <citation type="submission" date="2021-02" db="EMBL/GenBank/DDBJ databases">
        <authorList>
            <person name="Nowell W R."/>
        </authorList>
    </citation>
    <scope>NUCLEOTIDE SEQUENCE</scope>
</reference>
<feature type="region of interest" description="Disordered" evidence="1">
    <location>
        <begin position="25"/>
        <end position="131"/>
    </location>
</feature>
<name>A0A814KCZ3_9BILA</name>
<keyword evidence="6" id="KW-1185">Reference proteome</keyword>
<evidence type="ECO:0000313" key="5">
    <source>
        <dbReference type="EMBL" id="CAF3818874.1"/>
    </source>
</evidence>
<sequence length="327" mass="38231">KLTTMRNQALTNFQNFQTQIRQRTLSNNRSLSRRHFQEPQNRNHSYRRVRHVNPNNTGENERTLYRSQRTEQTDTNTQSQNRDKKDHKNPLSNAPKDQKGKVPNDDNKNSNKNDGQGDEMNSRENVEAVNKKPITSLILPLEDEDDNQLLSNDCNGLTFRRKRKSSKKKDDNRDERDFDSEEEEDTKDKEKNNKQKALALAPGNSSDALSFRNGDNNILETTAIDELRRRECNHELNKYHSIKTTEIQHDQIAKIASHIFETMMDKLNRCEVLHASRLYIVEKSKMRKIADRLARYVYIDTQKIRVKQDMASIIGHVKSTSRSNYFG</sequence>
<protein>
    <submittedName>
        <fullName evidence="3">Uncharacterized protein</fullName>
    </submittedName>
</protein>
<dbReference type="Proteomes" id="UP000677228">
    <property type="component" value="Unassembled WGS sequence"/>
</dbReference>
<proteinExistence type="predicted"/>
<dbReference type="AlphaFoldDB" id="A0A814KCZ3"/>
<organism evidence="3 6">
    <name type="scientific">Didymodactylos carnosus</name>
    <dbReference type="NCBI Taxonomy" id="1234261"/>
    <lineage>
        <taxon>Eukaryota</taxon>
        <taxon>Metazoa</taxon>
        <taxon>Spiralia</taxon>
        <taxon>Gnathifera</taxon>
        <taxon>Rotifera</taxon>
        <taxon>Eurotatoria</taxon>
        <taxon>Bdelloidea</taxon>
        <taxon>Philodinida</taxon>
        <taxon>Philodinidae</taxon>
        <taxon>Didymodactylos</taxon>
    </lineage>
</organism>
<feature type="compositionally biased region" description="Polar residues" evidence="1">
    <location>
        <begin position="203"/>
        <end position="212"/>
    </location>
</feature>
<feature type="region of interest" description="Disordered" evidence="1">
    <location>
        <begin position="161"/>
        <end position="212"/>
    </location>
</feature>
<evidence type="ECO:0000313" key="6">
    <source>
        <dbReference type="Proteomes" id="UP000663829"/>
    </source>
</evidence>